<proteinExistence type="predicted"/>
<dbReference type="SUPFAM" id="SSF55729">
    <property type="entry name" value="Acyl-CoA N-acyltransferases (Nat)"/>
    <property type="match status" value="1"/>
</dbReference>
<name>A0A0E3LF33_METMZ</name>
<evidence type="ECO:0000313" key="7">
    <source>
        <dbReference type="EMBL" id="AKB40071.1"/>
    </source>
</evidence>
<evidence type="ECO:0000256" key="3">
    <source>
        <dbReference type="ARBA" id="ARBA00022679"/>
    </source>
</evidence>
<dbReference type="EMBL" id="CP009509">
    <property type="protein sequence ID" value="AKB40071.1"/>
    <property type="molecule type" value="Genomic_DNA"/>
</dbReference>
<evidence type="ECO:0000313" key="8">
    <source>
        <dbReference type="Proteomes" id="UP000033058"/>
    </source>
</evidence>
<protein>
    <recommendedName>
        <fullName evidence="6">N-acetyltransferase domain-containing protein</fullName>
    </recommendedName>
</protein>
<comment type="catalytic activity">
    <reaction evidence="5">
        <text>glycyl-tRNA(Gly) + acetyl-CoA = N-acetylglycyl-tRNA(Gly) + CoA + H(+)</text>
        <dbReference type="Rhea" id="RHEA:81867"/>
        <dbReference type="Rhea" id="RHEA-COMP:9683"/>
        <dbReference type="Rhea" id="RHEA-COMP:19766"/>
        <dbReference type="ChEBI" id="CHEBI:15378"/>
        <dbReference type="ChEBI" id="CHEBI:57287"/>
        <dbReference type="ChEBI" id="CHEBI:57288"/>
        <dbReference type="ChEBI" id="CHEBI:78522"/>
        <dbReference type="ChEBI" id="CHEBI:232036"/>
    </reaction>
</comment>
<dbReference type="PANTHER" id="PTHR36449:SF1">
    <property type="entry name" value="ACETYLTRANSFERASE"/>
    <property type="match status" value="1"/>
</dbReference>
<evidence type="ECO:0000256" key="1">
    <source>
        <dbReference type="ARBA" id="ARBA00022491"/>
    </source>
</evidence>
<organism evidence="7 8">
    <name type="scientific">Methanosarcina mazei WWM610</name>
    <dbReference type="NCBI Taxonomy" id="1434117"/>
    <lineage>
        <taxon>Archaea</taxon>
        <taxon>Methanobacteriati</taxon>
        <taxon>Methanobacteriota</taxon>
        <taxon>Stenosarchaea group</taxon>
        <taxon>Methanomicrobia</taxon>
        <taxon>Methanosarcinales</taxon>
        <taxon>Methanosarcinaceae</taxon>
        <taxon>Methanosarcina</taxon>
    </lineage>
</organism>
<dbReference type="InterPro" id="IPR000182">
    <property type="entry name" value="GNAT_dom"/>
</dbReference>
<dbReference type="PATRIC" id="fig|1434117.4.peg.1362"/>
<evidence type="ECO:0000259" key="6">
    <source>
        <dbReference type="PROSITE" id="PS51186"/>
    </source>
</evidence>
<accession>A0A0E3LF33</accession>
<dbReference type="CDD" id="cd04301">
    <property type="entry name" value="NAT_SF"/>
    <property type="match status" value="1"/>
</dbReference>
<dbReference type="InterPro" id="IPR016181">
    <property type="entry name" value="Acyl_CoA_acyltransferase"/>
</dbReference>
<dbReference type="Pfam" id="PF13508">
    <property type="entry name" value="Acetyltransf_7"/>
    <property type="match status" value="1"/>
</dbReference>
<feature type="domain" description="N-acetyltransferase" evidence="6">
    <location>
        <begin position="11"/>
        <end position="168"/>
    </location>
</feature>
<keyword evidence="4" id="KW-0012">Acyltransferase</keyword>
<dbReference type="HOGENOM" id="CLU_101288_2_2_2"/>
<dbReference type="AlphaFoldDB" id="A0A0E3LF33"/>
<dbReference type="PROSITE" id="PS51186">
    <property type="entry name" value="GNAT"/>
    <property type="match status" value="1"/>
</dbReference>
<dbReference type="GO" id="GO:0016747">
    <property type="term" value="F:acyltransferase activity, transferring groups other than amino-acyl groups"/>
    <property type="evidence" value="ECO:0007669"/>
    <property type="project" value="InterPro"/>
</dbReference>
<evidence type="ECO:0000256" key="2">
    <source>
        <dbReference type="ARBA" id="ARBA00022649"/>
    </source>
</evidence>
<keyword evidence="2" id="KW-1277">Toxin-antitoxin system</keyword>
<dbReference type="GeneID" id="24850750"/>
<sequence length="184" mass="20894">MQHKIPDLELVTYSLSKKIDVSSFCCENADLNDFLKNDALINQEQLINKTYVCYYQEQLVGYFTLTTDTIQVKSIDNSDCVDGFPYSKYPALKLARLATHESFTGRGVGSYMLHIAIYLTQKVSNIAGCRYVTVDSKPESVGFYTKHGFKLVKGSSKKEYPVLYLNMQPIVEELEPIESLDLFV</sequence>
<evidence type="ECO:0000256" key="5">
    <source>
        <dbReference type="ARBA" id="ARBA00049880"/>
    </source>
</evidence>
<dbReference type="RefSeq" id="WP_048041523.1">
    <property type="nucleotide sequence ID" value="NZ_CP009509.1"/>
</dbReference>
<dbReference type="Gene3D" id="3.40.630.30">
    <property type="match status" value="1"/>
</dbReference>
<dbReference type="PANTHER" id="PTHR36449">
    <property type="entry name" value="ACETYLTRANSFERASE-RELATED"/>
    <property type="match status" value="1"/>
</dbReference>
<reference evidence="7 8" key="1">
    <citation type="submission" date="2014-07" db="EMBL/GenBank/DDBJ databases">
        <title>Methanogenic archaea and the global carbon cycle.</title>
        <authorList>
            <person name="Henriksen J.R."/>
            <person name="Luke J."/>
            <person name="Reinhart S."/>
            <person name="Benedict M.N."/>
            <person name="Youngblut N.D."/>
            <person name="Metcalf M.E."/>
            <person name="Whitaker R.J."/>
            <person name="Metcalf W.W."/>
        </authorList>
    </citation>
    <scope>NUCLEOTIDE SEQUENCE [LARGE SCALE GENOMIC DNA]</scope>
    <source>
        <strain evidence="7 8">WWM610</strain>
    </source>
</reference>
<evidence type="ECO:0000256" key="4">
    <source>
        <dbReference type="ARBA" id="ARBA00023315"/>
    </source>
</evidence>
<dbReference type="Proteomes" id="UP000033058">
    <property type="component" value="Chromosome"/>
</dbReference>
<keyword evidence="1" id="KW-0678">Repressor</keyword>
<keyword evidence="3" id="KW-0808">Transferase</keyword>
<gene>
    <name evidence="7" type="ORF">MSMAW_1080</name>
</gene>